<protein>
    <submittedName>
        <fullName evidence="2">Crp/Fnr family transcriptional regulator</fullName>
    </submittedName>
</protein>
<dbReference type="InterPro" id="IPR014710">
    <property type="entry name" value="RmlC-like_jellyroll"/>
</dbReference>
<comment type="caution">
    <text evidence="2">The sequence shown here is derived from an EMBL/GenBank/DDBJ whole genome shotgun (WGS) entry which is preliminary data.</text>
</comment>
<dbReference type="SMART" id="SM00100">
    <property type="entry name" value="cNMP"/>
    <property type="match status" value="1"/>
</dbReference>
<reference evidence="2 3" key="1">
    <citation type="submission" date="2018-08" db="EMBL/GenBank/DDBJ databases">
        <title>A genome reference for cultivated species of the human gut microbiota.</title>
        <authorList>
            <person name="Zou Y."/>
            <person name="Xue W."/>
            <person name="Luo G."/>
        </authorList>
    </citation>
    <scope>NUCLEOTIDE SEQUENCE [LARGE SCALE GENOMIC DNA]</scope>
    <source>
        <strain evidence="2 3">AF14-1AC</strain>
    </source>
</reference>
<dbReference type="RefSeq" id="WP_118429408.1">
    <property type="nucleotide sequence ID" value="NZ_QRZL01000045.1"/>
</dbReference>
<dbReference type="SUPFAM" id="SSF51206">
    <property type="entry name" value="cAMP-binding domain-like"/>
    <property type="match status" value="1"/>
</dbReference>
<dbReference type="CDD" id="cd00038">
    <property type="entry name" value="CAP_ED"/>
    <property type="match status" value="1"/>
</dbReference>
<gene>
    <name evidence="2" type="ORF">DWW04_22760</name>
</gene>
<dbReference type="PROSITE" id="PS50042">
    <property type="entry name" value="CNMP_BINDING_3"/>
    <property type="match status" value="1"/>
</dbReference>
<dbReference type="Proteomes" id="UP000283678">
    <property type="component" value="Unassembled WGS sequence"/>
</dbReference>
<dbReference type="InterPro" id="IPR000595">
    <property type="entry name" value="cNMP-bd_dom"/>
</dbReference>
<dbReference type="Pfam" id="PF00027">
    <property type="entry name" value="cNMP_binding"/>
    <property type="match status" value="1"/>
</dbReference>
<dbReference type="EMBL" id="QRZL01000045">
    <property type="protein sequence ID" value="RGV68040.1"/>
    <property type="molecule type" value="Genomic_DNA"/>
</dbReference>
<name>A0A412YS87_9BACT</name>
<dbReference type="Gene3D" id="2.60.120.10">
    <property type="entry name" value="Jelly Rolls"/>
    <property type="match status" value="1"/>
</dbReference>
<evidence type="ECO:0000259" key="1">
    <source>
        <dbReference type="PROSITE" id="PS50042"/>
    </source>
</evidence>
<accession>A0A412YS87</accession>
<feature type="domain" description="Cyclic nucleotide-binding" evidence="1">
    <location>
        <begin position="1"/>
        <end position="110"/>
    </location>
</feature>
<proteinExistence type="predicted"/>
<evidence type="ECO:0000313" key="2">
    <source>
        <dbReference type="EMBL" id="RGV68040.1"/>
    </source>
</evidence>
<dbReference type="InterPro" id="IPR018490">
    <property type="entry name" value="cNMP-bd_dom_sf"/>
</dbReference>
<evidence type="ECO:0000313" key="3">
    <source>
        <dbReference type="Proteomes" id="UP000283678"/>
    </source>
</evidence>
<dbReference type="AlphaFoldDB" id="A0A412YS87"/>
<organism evidence="2 3">
    <name type="scientific">Phocaeicola dorei</name>
    <dbReference type="NCBI Taxonomy" id="357276"/>
    <lineage>
        <taxon>Bacteria</taxon>
        <taxon>Pseudomonadati</taxon>
        <taxon>Bacteroidota</taxon>
        <taxon>Bacteroidia</taxon>
        <taxon>Bacteroidales</taxon>
        <taxon>Bacteroidaceae</taxon>
        <taxon>Phocaeicola</taxon>
    </lineage>
</organism>
<sequence length="188" mass="21954">MDKFNANESVDATRLEKLFLESGTPKILRKNEYMVRQNDKTNHIGFVTSGVFRLTRIDTNGNEWIVGYSFKNDFVCDYPSLINRTGATVSIQATTDCEVYLLPLSELNQFWETDMETQRLGRRIAETMFAEIYQRLLGFYCDTPEQRYQALMKRCPDLQERISLKEIALFLGVTPETLSRIRKKQQQK</sequence>